<protein>
    <recommendedName>
        <fullName evidence="4">Cytochrome oxidase subunit II copper A binding domain-containing protein</fullName>
    </recommendedName>
</protein>
<evidence type="ECO:0000256" key="1">
    <source>
        <dbReference type="ARBA" id="ARBA00022723"/>
    </source>
</evidence>
<evidence type="ECO:0000313" key="5">
    <source>
        <dbReference type="EMBL" id="TYB81112.1"/>
    </source>
</evidence>
<sequence length="188" mass="20759">MLDFVYQSGWGAFGVLLLFQIPFLVVFLTIVFRKAYVNTAPSAISDSSVARWRSSWLALAIALFLIINLASIKFFPAVYSARAAASGVAVTDVTVDAQSWYYDMSAQEFEAGKPVRFNAQSLDTVHGFAVYHPDGHILFTMMLIPGVGRSSLIYTFDEPGTYKVRCLEYCGMSHHEMSDEIIVTASAS</sequence>
<keyword evidence="3" id="KW-0812">Transmembrane</keyword>
<dbReference type="Gene3D" id="2.60.40.420">
    <property type="entry name" value="Cupredoxins - blue copper proteins"/>
    <property type="match status" value="1"/>
</dbReference>
<name>A0A5D0RHX0_9RHOB</name>
<comment type="caution">
    <text evidence="5">The sequence shown here is derived from an EMBL/GenBank/DDBJ whole genome shotgun (WGS) entry which is preliminary data.</text>
</comment>
<keyword evidence="3" id="KW-0472">Membrane</keyword>
<dbReference type="AlphaFoldDB" id="A0A5D0RHX0"/>
<dbReference type="GO" id="GO:0005507">
    <property type="term" value="F:copper ion binding"/>
    <property type="evidence" value="ECO:0007669"/>
    <property type="project" value="InterPro"/>
</dbReference>
<dbReference type="GO" id="GO:0004129">
    <property type="term" value="F:cytochrome-c oxidase activity"/>
    <property type="evidence" value="ECO:0007669"/>
    <property type="project" value="InterPro"/>
</dbReference>
<dbReference type="PROSITE" id="PS00078">
    <property type="entry name" value="COX2"/>
    <property type="match status" value="1"/>
</dbReference>
<dbReference type="GO" id="GO:0016020">
    <property type="term" value="C:membrane"/>
    <property type="evidence" value="ECO:0007669"/>
    <property type="project" value="InterPro"/>
</dbReference>
<keyword evidence="2" id="KW-0186">Copper</keyword>
<dbReference type="InterPro" id="IPR001505">
    <property type="entry name" value="Copper_CuA"/>
</dbReference>
<proteinExistence type="predicted"/>
<dbReference type="PROSITE" id="PS50857">
    <property type="entry name" value="COX2_CUA"/>
    <property type="match status" value="1"/>
</dbReference>
<dbReference type="EMBL" id="VSIY01000009">
    <property type="protein sequence ID" value="TYB81112.1"/>
    <property type="molecule type" value="Genomic_DNA"/>
</dbReference>
<evidence type="ECO:0000259" key="4">
    <source>
        <dbReference type="PROSITE" id="PS50857"/>
    </source>
</evidence>
<gene>
    <name evidence="5" type="ORF">FVF75_11785</name>
</gene>
<keyword evidence="6" id="KW-1185">Reference proteome</keyword>
<organism evidence="5 6">
    <name type="scientific">Maritimibacter fusiformis</name>
    <dbReference type="NCBI Taxonomy" id="2603819"/>
    <lineage>
        <taxon>Bacteria</taxon>
        <taxon>Pseudomonadati</taxon>
        <taxon>Pseudomonadota</taxon>
        <taxon>Alphaproteobacteria</taxon>
        <taxon>Rhodobacterales</taxon>
        <taxon>Roseobacteraceae</taxon>
        <taxon>Maritimibacter</taxon>
    </lineage>
</organism>
<feature type="transmembrane region" description="Helical" evidence="3">
    <location>
        <begin position="56"/>
        <end position="75"/>
    </location>
</feature>
<evidence type="ECO:0000256" key="3">
    <source>
        <dbReference type="SAM" id="Phobius"/>
    </source>
</evidence>
<reference evidence="5 6" key="1">
    <citation type="submission" date="2019-08" db="EMBL/GenBank/DDBJ databases">
        <title>Identification of a novel species of the genus Boseongicola.</title>
        <authorList>
            <person name="Zhang X.-Q."/>
        </authorList>
    </citation>
    <scope>NUCLEOTIDE SEQUENCE [LARGE SCALE GENOMIC DNA]</scope>
    <source>
        <strain evidence="5 6">HY14</strain>
    </source>
</reference>
<dbReference type="InterPro" id="IPR008972">
    <property type="entry name" value="Cupredoxin"/>
</dbReference>
<dbReference type="Proteomes" id="UP000322080">
    <property type="component" value="Unassembled WGS sequence"/>
</dbReference>
<keyword evidence="3" id="KW-1133">Transmembrane helix</keyword>
<feature type="domain" description="Cytochrome oxidase subunit II copper A binding" evidence="4">
    <location>
        <begin position="88"/>
        <end position="188"/>
    </location>
</feature>
<evidence type="ECO:0000313" key="6">
    <source>
        <dbReference type="Proteomes" id="UP000322080"/>
    </source>
</evidence>
<dbReference type="InterPro" id="IPR002429">
    <property type="entry name" value="CcO_II-like_C"/>
</dbReference>
<evidence type="ECO:0000256" key="2">
    <source>
        <dbReference type="ARBA" id="ARBA00023008"/>
    </source>
</evidence>
<dbReference type="RefSeq" id="WP_148378176.1">
    <property type="nucleotide sequence ID" value="NZ_VSIY01000009.1"/>
</dbReference>
<keyword evidence="1" id="KW-0479">Metal-binding</keyword>
<accession>A0A5D0RHX0</accession>
<dbReference type="SUPFAM" id="SSF49503">
    <property type="entry name" value="Cupredoxins"/>
    <property type="match status" value="1"/>
</dbReference>
<feature type="transmembrane region" description="Helical" evidence="3">
    <location>
        <begin position="12"/>
        <end position="36"/>
    </location>
</feature>